<gene>
    <name evidence="1" type="ORF">KHA90_24995</name>
</gene>
<dbReference type="Proteomes" id="UP000722625">
    <property type="component" value="Unassembled WGS sequence"/>
</dbReference>
<organism evidence="1 2">
    <name type="scientific">Flavobacterium psychroterrae</name>
    <dbReference type="NCBI Taxonomy" id="2133767"/>
    <lineage>
        <taxon>Bacteria</taxon>
        <taxon>Pseudomonadati</taxon>
        <taxon>Bacteroidota</taxon>
        <taxon>Flavobacteriia</taxon>
        <taxon>Flavobacteriales</taxon>
        <taxon>Flavobacteriaceae</taxon>
        <taxon>Flavobacterium</taxon>
    </lineage>
</organism>
<evidence type="ECO:0000313" key="1">
    <source>
        <dbReference type="EMBL" id="MBS7234256.1"/>
    </source>
</evidence>
<keyword evidence="2" id="KW-1185">Reference proteome</keyword>
<comment type="caution">
    <text evidence="1">The sequence shown here is derived from an EMBL/GenBank/DDBJ whole genome shotgun (WGS) entry which is preliminary data.</text>
</comment>
<accession>A0ABS5PJF2</accession>
<dbReference type="EMBL" id="JAGYVZ010000067">
    <property type="protein sequence ID" value="MBS7234256.1"/>
    <property type="molecule type" value="Genomic_DNA"/>
</dbReference>
<reference evidence="1 2" key="1">
    <citation type="journal article" date="2018" name="Int. J. Syst. Evol. Microbiol.">
        <title>Flavobacterium chryseum sp. nov. and Flavobacterium psychroterrae sp. nov., novel environmental bacteria isolated from Antarctica.</title>
        <authorList>
            <person name="Kralova S."/>
            <person name="Svec P."/>
            <person name="Busse H.J."/>
            <person name="Stankova E."/>
            <person name="Vaczi P."/>
            <person name="Sedlacek I."/>
        </authorList>
    </citation>
    <scope>NUCLEOTIDE SEQUENCE [LARGE SCALE GENOMIC DNA]</scope>
    <source>
        <strain evidence="1 2">CCM 8827</strain>
    </source>
</reference>
<evidence type="ECO:0000313" key="2">
    <source>
        <dbReference type="Proteomes" id="UP000722625"/>
    </source>
</evidence>
<proteinExistence type="predicted"/>
<protein>
    <submittedName>
        <fullName evidence="1">Uncharacterized protein</fullName>
    </submittedName>
</protein>
<dbReference type="RefSeq" id="WP_213308238.1">
    <property type="nucleotide sequence ID" value="NZ_JAGYVZ010000067.1"/>
</dbReference>
<name>A0ABS5PJF2_9FLAO</name>
<sequence length="63" mass="7162">MSEMLTAEKGKVLTAYDKAKSGRKVFLENLFGIKTFQPNITERIKTFDDVCKEMGVSPKKIHL</sequence>